<organism evidence="3 4">
    <name type="scientific">Candidatus Dojkabacteria bacterium HGW-Dojkabacteria-1</name>
    <dbReference type="NCBI Taxonomy" id="2013761"/>
    <lineage>
        <taxon>Bacteria</taxon>
        <taxon>Candidatus Dojkabacteria</taxon>
    </lineage>
</organism>
<feature type="domain" description="DUF2726" evidence="2">
    <location>
        <begin position="43"/>
        <end position="163"/>
    </location>
</feature>
<keyword evidence="1" id="KW-0472">Membrane</keyword>
<comment type="caution">
    <text evidence="3">The sequence shown here is derived from an EMBL/GenBank/DDBJ whole genome shotgun (WGS) entry which is preliminary data.</text>
</comment>
<keyword evidence="1" id="KW-1133">Transmembrane helix</keyword>
<evidence type="ECO:0000259" key="2">
    <source>
        <dbReference type="Pfam" id="PF10881"/>
    </source>
</evidence>
<keyword evidence="1" id="KW-0812">Transmembrane</keyword>
<sequence length="171" mass="20192">MDTFIIYILILIPIFALLSVVSSLIKKKNRYKTKKIYQYTRKKYLLTKAESDLFKTLNQLLDNRYYIFPQIHLDSILDNKVIGQDWKGALSHIQRKSIDYVICDKVYLSPLLAIELDDISHSRNDRRDRDNLVERIFQEANMPLLRIQSTDVNNIGKIRNDIYQIIGNEKV</sequence>
<dbReference type="Pfam" id="PF10881">
    <property type="entry name" value="DUF2726"/>
    <property type="match status" value="1"/>
</dbReference>
<dbReference type="Proteomes" id="UP000233417">
    <property type="component" value="Unassembled WGS sequence"/>
</dbReference>
<dbReference type="AlphaFoldDB" id="A0A2N2F3D3"/>
<accession>A0A2N2F3D3</accession>
<evidence type="ECO:0000313" key="3">
    <source>
        <dbReference type="EMBL" id="PKN02688.1"/>
    </source>
</evidence>
<proteinExistence type="predicted"/>
<name>A0A2N2F3D3_9BACT</name>
<dbReference type="EMBL" id="PHAO01000001">
    <property type="protein sequence ID" value="PKN02688.1"/>
    <property type="molecule type" value="Genomic_DNA"/>
</dbReference>
<feature type="transmembrane region" description="Helical" evidence="1">
    <location>
        <begin position="6"/>
        <end position="25"/>
    </location>
</feature>
<dbReference type="InterPro" id="IPR024402">
    <property type="entry name" value="DUF2726"/>
</dbReference>
<reference evidence="3 4" key="1">
    <citation type="journal article" date="2017" name="ISME J.">
        <title>Potential for microbial H2 and metal transformations associated with novel bacteria and archaea in deep terrestrial subsurface sediments.</title>
        <authorList>
            <person name="Hernsdorf A.W."/>
            <person name="Amano Y."/>
            <person name="Miyakawa K."/>
            <person name="Ise K."/>
            <person name="Suzuki Y."/>
            <person name="Anantharaman K."/>
            <person name="Probst A."/>
            <person name="Burstein D."/>
            <person name="Thomas B.C."/>
            <person name="Banfield J.F."/>
        </authorList>
    </citation>
    <scope>NUCLEOTIDE SEQUENCE [LARGE SCALE GENOMIC DNA]</scope>
    <source>
        <strain evidence="3">HGW-Dojkabacteria-1</strain>
    </source>
</reference>
<gene>
    <name evidence="3" type="ORF">CVU76_01460</name>
</gene>
<evidence type="ECO:0000256" key="1">
    <source>
        <dbReference type="SAM" id="Phobius"/>
    </source>
</evidence>
<evidence type="ECO:0000313" key="4">
    <source>
        <dbReference type="Proteomes" id="UP000233417"/>
    </source>
</evidence>
<protein>
    <recommendedName>
        <fullName evidence="2">DUF2726 domain-containing protein</fullName>
    </recommendedName>
</protein>
<dbReference type="Gene3D" id="3.40.960.10">
    <property type="entry name" value="VSR Endonuclease"/>
    <property type="match status" value="1"/>
</dbReference>